<evidence type="ECO:0000256" key="2">
    <source>
        <dbReference type="ARBA" id="ARBA00022737"/>
    </source>
</evidence>
<keyword evidence="2" id="KW-0677">Repeat</keyword>
<gene>
    <name evidence="7" type="ORF">BJG266_LOCUS48965</name>
    <name evidence="8" type="ORF">QVE165_LOCUS66043</name>
</gene>
<proteinExistence type="predicted"/>
<reference evidence="7" key="1">
    <citation type="submission" date="2021-02" db="EMBL/GenBank/DDBJ databases">
        <authorList>
            <person name="Nowell W R."/>
        </authorList>
    </citation>
    <scope>NUCLEOTIDE SEQUENCE</scope>
</reference>
<evidence type="ECO:0000256" key="4">
    <source>
        <dbReference type="ARBA" id="ARBA00023242"/>
    </source>
</evidence>
<evidence type="ECO:0000313" key="8">
    <source>
        <dbReference type="EMBL" id="CAF1675210.1"/>
    </source>
</evidence>
<keyword evidence="5" id="KW-0175">Coiled coil</keyword>
<dbReference type="PANTHER" id="PTHR24131:SF10">
    <property type="entry name" value="ANKYRIN-REPEAT, SH3-DOMAIN, AND PROLINE-RICH-REGION CONTAINING PROTEIN, ISOFORM B"/>
    <property type="match status" value="1"/>
</dbReference>
<accession>A0A815ZEI1</accession>
<protein>
    <submittedName>
        <fullName evidence="7">Uncharacterized protein</fullName>
    </submittedName>
</protein>
<keyword evidence="3" id="KW-0040">ANK repeat</keyword>
<dbReference type="InterPro" id="IPR047163">
    <property type="entry name" value="ASPP1/2"/>
</dbReference>
<organism evidence="7 10">
    <name type="scientific">Adineta steineri</name>
    <dbReference type="NCBI Taxonomy" id="433720"/>
    <lineage>
        <taxon>Eukaryota</taxon>
        <taxon>Metazoa</taxon>
        <taxon>Spiralia</taxon>
        <taxon>Gnathifera</taxon>
        <taxon>Rotifera</taxon>
        <taxon>Eurotatoria</taxon>
        <taxon>Bdelloidea</taxon>
        <taxon>Adinetida</taxon>
        <taxon>Adinetidae</taxon>
        <taxon>Adineta</taxon>
    </lineage>
</organism>
<evidence type="ECO:0000256" key="6">
    <source>
        <dbReference type="SAM" id="MobiDB-lite"/>
    </source>
</evidence>
<feature type="coiled-coil region" evidence="5">
    <location>
        <begin position="53"/>
        <end position="195"/>
    </location>
</feature>
<evidence type="ECO:0000313" key="10">
    <source>
        <dbReference type="Proteomes" id="UP000663877"/>
    </source>
</evidence>
<feature type="region of interest" description="Disordered" evidence="6">
    <location>
        <begin position="254"/>
        <end position="279"/>
    </location>
</feature>
<dbReference type="EMBL" id="CAJNOI010006954">
    <property type="protein sequence ID" value="CAF1583760.1"/>
    <property type="molecule type" value="Genomic_DNA"/>
</dbReference>
<dbReference type="OrthoDB" id="10038642at2759"/>
<dbReference type="GO" id="GO:0005634">
    <property type="term" value="C:nucleus"/>
    <property type="evidence" value="ECO:0007669"/>
    <property type="project" value="UniProtKB-SubCell"/>
</dbReference>
<evidence type="ECO:0000256" key="5">
    <source>
        <dbReference type="SAM" id="Coils"/>
    </source>
</evidence>
<dbReference type="AlphaFoldDB" id="A0A815ZEI1"/>
<feature type="non-terminal residue" evidence="7">
    <location>
        <position position="1"/>
    </location>
</feature>
<dbReference type="GO" id="GO:0002039">
    <property type="term" value="F:p53 binding"/>
    <property type="evidence" value="ECO:0007669"/>
    <property type="project" value="InterPro"/>
</dbReference>
<keyword evidence="4" id="KW-0539">Nucleus</keyword>
<dbReference type="Proteomes" id="UP000663877">
    <property type="component" value="Unassembled WGS sequence"/>
</dbReference>
<evidence type="ECO:0000256" key="3">
    <source>
        <dbReference type="ARBA" id="ARBA00023043"/>
    </source>
</evidence>
<evidence type="ECO:0000313" key="7">
    <source>
        <dbReference type="EMBL" id="CAF1583760.1"/>
    </source>
</evidence>
<name>A0A815ZEI1_9BILA</name>
<sequence length="432" mass="49685">MDLSLSELQEMAARQQQQIEHNQQLLLAREQRLKYLKQQELKQQQTSHDSLRLKRLKEHIEQQELKHLRLKTLQNQINQQRNSNSTLANELEILKQIFLDKEHELTIALNKVDELTKQLDQLRKIKITTNKEQSQNRNELDKLKQELMIRNKLNEQQSRKIAYQREVYASKQAELNQLDRRIDELQQRLKKKRTLTSNRSSIPTPSTTTATAVVEPFTSSAGYRTAFDTVQDTLNNVKIAEIEKRMVQLANSFNATSSSSPTNFNDTMNSPKKNNGNSSLNHQSKIAFASKSEIAATYMARSSSQSTSPPSLNKLSTDMMDNSIKQDQQLLPPNLRLNDDILSVHFNNVTSTIKKRHSLSDPADSLIKYLSSNVTSNNMMNNNNNNNDNHHHHHHLQPIQVRDDSLNQLLTDTKISPVPQVVAYENLVDLQT</sequence>
<comment type="caution">
    <text evidence="7">The sequence shown here is derived from an EMBL/GenBank/DDBJ whole genome shotgun (WGS) entry which is preliminary data.</text>
</comment>
<dbReference type="EMBL" id="CAJNOM010007382">
    <property type="protein sequence ID" value="CAF1675210.1"/>
    <property type="molecule type" value="Genomic_DNA"/>
</dbReference>
<dbReference type="PANTHER" id="PTHR24131">
    <property type="entry name" value="APOPTOSIS-STIMULATING OF P53 PROTEIN"/>
    <property type="match status" value="1"/>
</dbReference>
<keyword evidence="9" id="KW-1185">Reference proteome</keyword>
<comment type="subcellular location">
    <subcellularLocation>
        <location evidence="1">Nucleus</location>
    </subcellularLocation>
</comment>
<dbReference type="Proteomes" id="UP000663832">
    <property type="component" value="Unassembled WGS sequence"/>
</dbReference>
<dbReference type="GO" id="GO:0042981">
    <property type="term" value="P:regulation of apoptotic process"/>
    <property type="evidence" value="ECO:0007669"/>
    <property type="project" value="InterPro"/>
</dbReference>
<evidence type="ECO:0000256" key="1">
    <source>
        <dbReference type="ARBA" id="ARBA00004123"/>
    </source>
</evidence>
<evidence type="ECO:0000313" key="9">
    <source>
        <dbReference type="Proteomes" id="UP000663832"/>
    </source>
</evidence>